<dbReference type="AlphaFoldDB" id="A0A379LQV2"/>
<organism evidence="2 3">
    <name type="scientific">Enterobacter agglomerans</name>
    <name type="common">Erwinia herbicola</name>
    <name type="synonym">Pantoea agglomerans</name>
    <dbReference type="NCBI Taxonomy" id="549"/>
    <lineage>
        <taxon>Bacteria</taxon>
        <taxon>Pseudomonadati</taxon>
        <taxon>Pseudomonadota</taxon>
        <taxon>Gammaproteobacteria</taxon>
        <taxon>Enterobacterales</taxon>
        <taxon>Erwiniaceae</taxon>
        <taxon>Pantoea</taxon>
        <taxon>Pantoea agglomerans group</taxon>
    </lineage>
</organism>
<evidence type="ECO:0000313" key="2">
    <source>
        <dbReference type="EMBL" id="SUE06178.1"/>
    </source>
</evidence>
<gene>
    <name evidence="2" type="ORF">NCTC9381_05256</name>
</gene>
<name>A0A379LQV2_ENTAG</name>
<protein>
    <submittedName>
        <fullName evidence="2">Uncharacterized protein</fullName>
    </submittedName>
</protein>
<accession>A0A379LQV2</accession>
<sequence>MMMVIEGAPAWLFCIIWFYLVPKSIQAASWLNAEDRDYIQKDLAAEQSNYRNEKSDPLVDHSQNTGPLADADRLLPA</sequence>
<reference evidence="2 3" key="1">
    <citation type="submission" date="2018-06" db="EMBL/GenBank/DDBJ databases">
        <authorList>
            <consortium name="Pathogen Informatics"/>
            <person name="Doyle S."/>
        </authorList>
    </citation>
    <scope>NUCLEOTIDE SEQUENCE [LARGE SCALE GENOMIC DNA]</scope>
    <source>
        <strain evidence="2 3">NCTC9381</strain>
    </source>
</reference>
<evidence type="ECO:0000313" key="3">
    <source>
        <dbReference type="Proteomes" id="UP000254640"/>
    </source>
</evidence>
<keyword evidence="3" id="KW-1185">Reference proteome</keyword>
<proteinExistence type="predicted"/>
<dbReference type="EMBL" id="UGSO01000002">
    <property type="protein sequence ID" value="SUE06178.1"/>
    <property type="molecule type" value="Genomic_DNA"/>
</dbReference>
<dbReference type="Proteomes" id="UP000254640">
    <property type="component" value="Unassembled WGS sequence"/>
</dbReference>
<evidence type="ECO:0000256" key="1">
    <source>
        <dbReference type="SAM" id="MobiDB-lite"/>
    </source>
</evidence>
<feature type="region of interest" description="Disordered" evidence="1">
    <location>
        <begin position="50"/>
        <end position="77"/>
    </location>
</feature>